<keyword evidence="3" id="KW-1185">Reference proteome</keyword>
<comment type="caution">
    <text evidence="2">The sequence shown here is derived from an EMBL/GenBank/DDBJ whole genome shotgun (WGS) entry which is preliminary data.</text>
</comment>
<dbReference type="EMBL" id="QPJM01000037">
    <property type="protein sequence ID" value="RCW77777.1"/>
    <property type="molecule type" value="Genomic_DNA"/>
</dbReference>
<dbReference type="AlphaFoldDB" id="A0A368YFX9"/>
<keyword evidence="1" id="KW-0472">Membrane</keyword>
<accession>A0A368YFX9</accession>
<evidence type="ECO:0000313" key="2">
    <source>
        <dbReference type="EMBL" id="RCW77777.1"/>
    </source>
</evidence>
<reference evidence="2 3" key="1">
    <citation type="submission" date="2018-07" db="EMBL/GenBank/DDBJ databases">
        <title>Genomic Encyclopedia of Type Strains, Phase III (KMG-III): the genomes of soil and plant-associated and newly described type strains.</title>
        <authorList>
            <person name="Whitman W."/>
        </authorList>
    </citation>
    <scope>NUCLEOTIDE SEQUENCE [LARGE SCALE GENOMIC DNA]</scope>
    <source>
        <strain evidence="2 3">31-25a</strain>
    </source>
</reference>
<keyword evidence="1" id="KW-0812">Transmembrane</keyword>
<evidence type="ECO:0000313" key="3">
    <source>
        <dbReference type="Proteomes" id="UP000253324"/>
    </source>
</evidence>
<gene>
    <name evidence="2" type="ORF">C7476_1377</name>
</gene>
<evidence type="ECO:0000256" key="1">
    <source>
        <dbReference type="SAM" id="Phobius"/>
    </source>
</evidence>
<keyword evidence="1" id="KW-1133">Transmembrane helix</keyword>
<proteinExistence type="predicted"/>
<feature type="transmembrane region" description="Helical" evidence="1">
    <location>
        <begin position="6"/>
        <end position="32"/>
    </location>
</feature>
<sequence>MEKLDAIWLMLFLVGSAAIVTLTFATGDIFALY</sequence>
<dbReference type="Proteomes" id="UP000253324">
    <property type="component" value="Unassembled WGS sequence"/>
</dbReference>
<organism evidence="2 3">
    <name type="scientific">Phyllobacterium bourgognense</name>
    <dbReference type="NCBI Taxonomy" id="314236"/>
    <lineage>
        <taxon>Bacteria</taxon>
        <taxon>Pseudomonadati</taxon>
        <taxon>Pseudomonadota</taxon>
        <taxon>Alphaproteobacteria</taxon>
        <taxon>Hyphomicrobiales</taxon>
        <taxon>Phyllobacteriaceae</taxon>
        <taxon>Phyllobacterium</taxon>
    </lineage>
</organism>
<name>A0A368YFX9_9HYPH</name>
<protein>
    <submittedName>
        <fullName evidence="2">Uncharacterized protein</fullName>
    </submittedName>
</protein>